<evidence type="ECO:0000313" key="1">
    <source>
        <dbReference type="EMBL" id="KAG7379658.1"/>
    </source>
</evidence>
<sequence length="172" mass="19268">PDLATAFLDVYSDGKGNNVYPPFIRFPDYAKSLVNGKPILTCTLWFVYPGLDRYRNVRSCLRFLVFVAFRWSPGALSEEKKLQARPSLDSAEMLARQTIRVARQTRAYSGLLNKESHVAADQKLFATVKRPTYIKRESDGPLLAAMFLGLGIGFAQILRGEVCMATGTNKKE</sequence>
<feature type="non-terminal residue" evidence="1">
    <location>
        <position position="1"/>
    </location>
</feature>
<reference evidence="1" key="1">
    <citation type="submission" date="2021-02" db="EMBL/GenBank/DDBJ databases">
        <authorList>
            <person name="Palmer J.M."/>
        </authorList>
    </citation>
    <scope>NUCLEOTIDE SEQUENCE</scope>
    <source>
        <strain evidence="1">SCRP734</strain>
    </source>
</reference>
<dbReference type="Proteomes" id="UP000694044">
    <property type="component" value="Unassembled WGS sequence"/>
</dbReference>
<keyword evidence="2" id="KW-1185">Reference proteome</keyword>
<name>A0A8T1VHM5_9STRA</name>
<protein>
    <submittedName>
        <fullName evidence="1">Pyruvate dehydrogenase E1 component subunit alpha, somatic form, mitochondrial</fullName>
    </submittedName>
</protein>
<dbReference type="EMBL" id="JAGDFM010000336">
    <property type="protein sequence ID" value="KAG7379658.1"/>
    <property type="molecule type" value="Genomic_DNA"/>
</dbReference>
<dbReference type="AlphaFoldDB" id="A0A8T1VHM5"/>
<proteinExistence type="predicted"/>
<organism evidence="1 2">
    <name type="scientific">Phytophthora pseudosyringae</name>
    <dbReference type="NCBI Taxonomy" id="221518"/>
    <lineage>
        <taxon>Eukaryota</taxon>
        <taxon>Sar</taxon>
        <taxon>Stramenopiles</taxon>
        <taxon>Oomycota</taxon>
        <taxon>Peronosporomycetes</taxon>
        <taxon>Peronosporales</taxon>
        <taxon>Peronosporaceae</taxon>
        <taxon>Phytophthora</taxon>
    </lineage>
</organism>
<dbReference type="OrthoDB" id="157262at2759"/>
<accession>A0A8T1VHM5</accession>
<evidence type="ECO:0000313" key="2">
    <source>
        <dbReference type="Proteomes" id="UP000694044"/>
    </source>
</evidence>
<gene>
    <name evidence="1" type="primary">PDHA1_2</name>
    <name evidence="1" type="ORF">PHYPSEUDO_008293</name>
</gene>
<keyword evidence="1" id="KW-0670">Pyruvate</keyword>
<comment type="caution">
    <text evidence="1">The sequence shown here is derived from an EMBL/GenBank/DDBJ whole genome shotgun (WGS) entry which is preliminary data.</text>
</comment>